<protein>
    <submittedName>
        <fullName evidence="1">Uncharacterized protein</fullName>
    </submittedName>
</protein>
<dbReference type="EMBL" id="AJAQ01000015">
    <property type="protein sequence ID" value="EOH94172.1"/>
    <property type="molecule type" value="Genomic_DNA"/>
</dbReference>
<name>R2QCL8_9ENTE</name>
<dbReference type="PATRIC" id="fig|1158607.3.peg.1875"/>
<evidence type="ECO:0000313" key="1">
    <source>
        <dbReference type="EMBL" id="EOH94172.1"/>
    </source>
</evidence>
<gene>
    <name evidence="1" type="ORF">UAU_01907</name>
</gene>
<organism evidence="1 2">
    <name type="scientific">Enterococcus pallens ATCC BAA-351</name>
    <dbReference type="NCBI Taxonomy" id="1158607"/>
    <lineage>
        <taxon>Bacteria</taxon>
        <taxon>Bacillati</taxon>
        <taxon>Bacillota</taxon>
        <taxon>Bacilli</taxon>
        <taxon>Lactobacillales</taxon>
        <taxon>Enterococcaceae</taxon>
        <taxon>Enterococcus</taxon>
    </lineage>
</organism>
<dbReference type="RefSeq" id="WP_010756901.1">
    <property type="nucleotide sequence ID" value="NZ_ASWD01000001.1"/>
</dbReference>
<evidence type="ECO:0000313" key="2">
    <source>
        <dbReference type="Proteomes" id="UP000013782"/>
    </source>
</evidence>
<dbReference type="AlphaFoldDB" id="R2QCL8"/>
<comment type="caution">
    <text evidence="1">The sequence shown here is derived from an EMBL/GenBank/DDBJ whole genome shotgun (WGS) entry which is preliminary data.</text>
</comment>
<sequence>MYKVIRKDSKQMVEEKYFDKHREALCFATDYKKMKSSQIFKKGQLLAEFKGK</sequence>
<dbReference type="HOGENOM" id="CLU_3079654_0_0_9"/>
<dbReference type="STRING" id="160454.RV10_GL003835"/>
<keyword evidence="2" id="KW-1185">Reference proteome</keyword>
<reference evidence="1 2" key="1">
    <citation type="submission" date="2013-02" db="EMBL/GenBank/DDBJ databases">
        <title>The Genome Sequence of Enterococcus pallens BAA-351.</title>
        <authorList>
            <consortium name="The Broad Institute Genome Sequencing Platform"/>
            <consortium name="The Broad Institute Genome Sequencing Center for Infectious Disease"/>
            <person name="Earl A.M."/>
            <person name="Gilmore M.S."/>
            <person name="Lebreton F."/>
            <person name="Walker B."/>
            <person name="Young S.K."/>
            <person name="Zeng Q."/>
            <person name="Gargeya S."/>
            <person name="Fitzgerald M."/>
            <person name="Haas B."/>
            <person name="Abouelleil A."/>
            <person name="Alvarado L."/>
            <person name="Arachchi H.M."/>
            <person name="Berlin A.M."/>
            <person name="Chapman S.B."/>
            <person name="Dewar J."/>
            <person name="Goldberg J."/>
            <person name="Griggs A."/>
            <person name="Gujja S."/>
            <person name="Hansen M."/>
            <person name="Howarth C."/>
            <person name="Imamovic A."/>
            <person name="Larimer J."/>
            <person name="McCowan C."/>
            <person name="Murphy C."/>
            <person name="Neiman D."/>
            <person name="Pearson M."/>
            <person name="Priest M."/>
            <person name="Roberts A."/>
            <person name="Saif S."/>
            <person name="Shea T."/>
            <person name="Sisk P."/>
            <person name="Sykes S."/>
            <person name="Wortman J."/>
            <person name="Nusbaum C."/>
            <person name="Birren B."/>
        </authorList>
    </citation>
    <scope>NUCLEOTIDE SEQUENCE [LARGE SCALE GENOMIC DNA]</scope>
    <source>
        <strain evidence="1 2">ATCC BAA-351</strain>
    </source>
</reference>
<dbReference type="Proteomes" id="UP000013782">
    <property type="component" value="Unassembled WGS sequence"/>
</dbReference>
<accession>R2QCL8</accession>
<proteinExistence type="predicted"/>